<feature type="signal peptide" evidence="2">
    <location>
        <begin position="1"/>
        <end position="19"/>
    </location>
</feature>
<feature type="domain" description="Peptidase M12A" evidence="3">
    <location>
        <begin position="62"/>
        <end position="225"/>
    </location>
</feature>
<dbReference type="SUPFAM" id="SSF55486">
    <property type="entry name" value="Metalloproteases ('zincins'), catalytic domain"/>
    <property type="match status" value="1"/>
</dbReference>
<dbReference type="RefSeq" id="WP_124998656.1">
    <property type="nucleotide sequence ID" value="NZ_RQXT01000012.1"/>
</dbReference>
<feature type="binding site" evidence="1">
    <location>
        <position position="160"/>
    </location>
    <ligand>
        <name>Zn(2+)</name>
        <dbReference type="ChEBI" id="CHEBI:29105"/>
        <note>catalytic</note>
    </ligand>
</feature>
<evidence type="ECO:0000256" key="1">
    <source>
        <dbReference type="PROSITE-ProRule" id="PRU01211"/>
    </source>
</evidence>
<dbReference type="GO" id="GO:0004222">
    <property type="term" value="F:metalloendopeptidase activity"/>
    <property type="evidence" value="ECO:0007669"/>
    <property type="project" value="UniProtKB-UniRule"/>
</dbReference>
<dbReference type="Pfam" id="PF01400">
    <property type="entry name" value="Astacin"/>
    <property type="match status" value="1"/>
</dbReference>
<gene>
    <name evidence="4" type="ORF">EH240_12655</name>
</gene>
<feature type="binding site" evidence="1">
    <location>
        <position position="170"/>
    </location>
    <ligand>
        <name>Zn(2+)</name>
        <dbReference type="ChEBI" id="CHEBI:29105"/>
        <note>catalytic</note>
    </ligand>
</feature>
<evidence type="ECO:0000313" key="4">
    <source>
        <dbReference type="EMBL" id="RRI02311.1"/>
    </source>
</evidence>
<keyword evidence="1" id="KW-0378">Hydrolase</keyword>
<feature type="binding site" evidence="1">
    <location>
        <position position="164"/>
    </location>
    <ligand>
        <name>Zn(2+)</name>
        <dbReference type="ChEBI" id="CHEBI:29105"/>
        <note>catalytic</note>
    </ligand>
</feature>
<dbReference type="OrthoDB" id="8455098at2"/>
<dbReference type="GO" id="GO:0008270">
    <property type="term" value="F:zinc ion binding"/>
    <property type="evidence" value="ECO:0007669"/>
    <property type="project" value="UniProtKB-UniRule"/>
</dbReference>
<dbReference type="InterPro" id="IPR024079">
    <property type="entry name" value="MetalloPept_cat_dom_sf"/>
</dbReference>
<dbReference type="GO" id="GO:0006508">
    <property type="term" value="P:proteolysis"/>
    <property type="evidence" value="ECO:0007669"/>
    <property type="project" value="UniProtKB-KW"/>
</dbReference>
<protein>
    <recommendedName>
        <fullName evidence="3">Peptidase M12A domain-containing protein</fullName>
    </recommendedName>
</protein>
<dbReference type="PANTHER" id="PTHR10127:SF850">
    <property type="entry name" value="METALLOENDOPEPTIDASE"/>
    <property type="match status" value="1"/>
</dbReference>
<comment type="caution">
    <text evidence="4">The sequence shown here is derived from an EMBL/GenBank/DDBJ whole genome shotgun (WGS) entry which is preliminary data.</text>
</comment>
<dbReference type="AlphaFoldDB" id="A0A3P3FUL5"/>
<dbReference type="InterPro" id="IPR006026">
    <property type="entry name" value="Peptidase_Metallo"/>
</dbReference>
<accession>A0A3P3FUL5</accession>
<sequence length="225" mass="25249">MRSIAIFVLLFLSVSKTNAGVAVDENMNIADLVGTRQVTFDENGEFLFGDIIINEAEVSELGAVTFQRWTEGKIVYQFDASLTPRQQQIFVGACNAWTAGTPLTCVARTTQKNFVRVRTHNGERCGGPWISCSALGMQKGGQDLWIYKEHWNGYNTVIQHEIGHAIGLMHEHQRPDRDNYVLILEDNILPGEESQFSKSPYAVSGAQRLRLRLDHALSQLRVLEV</sequence>
<keyword evidence="5" id="KW-1185">Reference proteome</keyword>
<evidence type="ECO:0000256" key="2">
    <source>
        <dbReference type="SAM" id="SignalP"/>
    </source>
</evidence>
<dbReference type="PROSITE" id="PS51864">
    <property type="entry name" value="ASTACIN"/>
    <property type="match status" value="1"/>
</dbReference>
<dbReference type="PANTHER" id="PTHR10127">
    <property type="entry name" value="DISCOIDIN, CUB, EGF, LAMININ , AND ZINC METALLOPROTEASE DOMAIN CONTAINING"/>
    <property type="match status" value="1"/>
</dbReference>
<dbReference type="SMART" id="SM00235">
    <property type="entry name" value="ZnMc"/>
    <property type="match status" value="1"/>
</dbReference>
<dbReference type="EMBL" id="RQXT01000012">
    <property type="protein sequence ID" value="RRI02311.1"/>
    <property type="molecule type" value="Genomic_DNA"/>
</dbReference>
<dbReference type="Gene3D" id="3.40.390.10">
    <property type="entry name" value="Collagenase (Catalytic Domain)"/>
    <property type="match status" value="1"/>
</dbReference>
<feature type="active site" evidence="1">
    <location>
        <position position="161"/>
    </location>
</feature>
<keyword evidence="2" id="KW-0732">Signal</keyword>
<keyword evidence="1" id="KW-0862">Zinc</keyword>
<reference evidence="4 5" key="1">
    <citation type="submission" date="2018-11" db="EMBL/GenBank/DDBJ databases">
        <title>the genome of Mesorhizobium tamadayense DSM 28320.</title>
        <authorList>
            <person name="Gao J."/>
        </authorList>
    </citation>
    <scope>NUCLEOTIDE SEQUENCE [LARGE SCALE GENOMIC DNA]</scope>
    <source>
        <strain evidence="4 5">DSM 28320</strain>
    </source>
</reference>
<dbReference type="InterPro" id="IPR001506">
    <property type="entry name" value="Peptidase_M12A"/>
</dbReference>
<name>A0A3P3FUL5_9HYPH</name>
<dbReference type="Proteomes" id="UP000273786">
    <property type="component" value="Unassembled WGS sequence"/>
</dbReference>
<evidence type="ECO:0000259" key="3">
    <source>
        <dbReference type="PROSITE" id="PS51864"/>
    </source>
</evidence>
<feature type="chain" id="PRO_5017921852" description="Peptidase M12A domain-containing protein" evidence="2">
    <location>
        <begin position="20"/>
        <end position="225"/>
    </location>
</feature>
<organism evidence="4 5">
    <name type="scientific">Mesorhizobium tamadayense</name>
    <dbReference type="NCBI Taxonomy" id="425306"/>
    <lineage>
        <taxon>Bacteria</taxon>
        <taxon>Pseudomonadati</taxon>
        <taxon>Pseudomonadota</taxon>
        <taxon>Alphaproteobacteria</taxon>
        <taxon>Hyphomicrobiales</taxon>
        <taxon>Phyllobacteriaceae</taxon>
        <taxon>Mesorhizobium</taxon>
    </lineage>
</organism>
<keyword evidence="1" id="KW-0645">Protease</keyword>
<dbReference type="PRINTS" id="PR00480">
    <property type="entry name" value="ASTACIN"/>
</dbReference>
<evidence type="ECO:0000313" key="5">
    <source>
        <dbReference type="Proteomes" id="UP000273786"/>
    </source>
</evidence>
<proteinExistence type="predicted"/>
<keyword evidence="1" id="KW-0482">Metalloprotease</keyword>
<comment type="cofactor">
    <cofactor evidence="1">
        <name>Zn(2+)</name>
        <dbReference type="ChEBI" id="CHEBI:29105"/>
    </cofactor>
    <text evidence="1">Binds 1 zinc ion per subunit.</text>
</comment>
<comment type="caution">
    <text evidence="1">Lacks conserved residue(s) required for the propagation of feature annotation.</text>
</comment>
<keyword evidence="1" id="KW-0479">Metal-binding</keyword>